<evidence type="ECO:0000313" key="2">
    <source>
        <dbReference type="EMBL" id="KAJ3027578.1"/>
    </source>
</evidence>
<feature type="non-terminal residue" evidence="2">
    <location>
        <position position="463"/>
    </location>
</feature>
<proteinExistence type="predicted"/>
<evidence type="ECO:0000256" key="1">
    <source>
        <dbReference type="SAM" id="MobiDB-lite"/>
    </source>
</evidence>
<feature type="compositionally biased region" description="Basic and acidic residues" evidence="1">
    <location>
        <begin position="60"/>
        <end position="82"/>
    </location>
</feature>
<feature type="compositionally biased region" description="Basic residues" evidence="1">
    <location>
        <begin position="290"/>
        <end position="299"/>
    </location>
</feature>
<feature type="compositionally biased region" description="Basic residues" evidence="1">
    <location>
        <begin position="324"/>
        <end position="335"/>
    </location>
</feature>
<feature type="compositionally biased region" description="Basic and acidic residues" evidence="1">
    <location>
        <begin position="389"/>
        <end position="407"/>
    </location>
</feature>
<gene>
    <name evidence="2" type="ORF">HK097_006132</name>
</gene>
<organism evidence="2 3">
    <name type="scientific">Rhizophlyctis rosea</name>
    <dbReference type="NCBI Taxonomy" id="64517"/>
    <lineage>
        <taxon>Eukaryota</taxon>
        <taxon>Fungi</taxon>
        <taxon>Fungi incertae sedis</taxon>
        <taxon>Chytridiomycota</taxon>
        <taxon>Chytridiomycota incertae sedis</taxon>
        <taxon>Chytridiomycetes</taxon>
        <taxon>Rhizophlyctidales</taxon>
        <taxon>Rhizophlyctidaceae</taxon>
        <taxon>Rhizophlyctis</taxon>
    </lineage>
</organism>
<feature type="compositionally biased region" description="Basic and acidic residues" evidence="1">
    <location>
        <begin position="118"/>
        <end position="160"/>
    </location>
</feature>
<keyword evidence="3" id="KW-1185">Reference proteome</keyword>
<feature type="compositionally biased region" description="Basic and acidic residues" evidence="1">
    <location>
        <begin position="273"/>
        <end position="289"/>
    </location>
</feature>
<accession>A0AAD5WVY7</accession>
<sequence>MDLLIPELATVLEGDYRRKVVGPLVTRFIGGALEEKCMEVVGQIQVRERVRELKMGRKVEGDDGVERSRGEGEGQVDGEGKRKALPSFKKKGSKGVAKGEGEKGREREKSEGGGGKGRGKEDRRKEGNEDRDRERERPLKFKRRESTRDGDERGKSRDDYAPTPIARENKRKVSIPTEEVNEKGDALPRIETPPLTSTSTTAGVKRRTDIVDEGGDPASELFPVDDTIHSALASSRATPSLEEPPKKKSRRTVMYSSSSEGEGEATPTPAPMEMEKPVVKDLASEEAKPMKSKKNKKHRVETLLVNVEDSESFVESPGEAVSSVRKKVGKERKRKLGDVQAVSESPSARQSEVDDDAGQLGAEVVRPKKKHKREKGAASTAATTAGGGEETKEPKAKKGSKRPREQQPRSQLSPVRSLLRDHVPLALGSSDEDEGYDNAFEPLIFGPASPSMIEDEEDRDSDA</sequence>
<dbReference type="EMBL" id="JADGJD010002875">
    <property type="protein sequence ID" value="KAJ3027578.1"/>
    <property type="molecule type" value="Genomic_DNA"/>
</dbReference>
<dbReference type="AlphaFoldDB" id="A0AAD5WVY7"/>
<dbReference type="Proteomes" id="UP001212841">
    <property type="component" value="Unassembled WGS sequence"/>
</dbReference>
<evidence type="ECO:0000313" key="3">
    <source>
        <dbReference type="Proteomes" id="UP001212841"/>
    </source>
</evidence>
<name>A0AAD5WVY7_9FUNG</name>
<feature type="region of interest" description="Disordered" evidence="1">
    <location>
        <begin position="60"/>
        <end position="463"/>
    </location>
</feature>
<feature type="compositionally biased region" description="Basic and acidic residues" evidence="1">
    <location>
        <begin position="97"/>
        <end position="111"/>
    </location>
</feature>
<comment type="caution">
    <text evidence="2">The sequence shown here is derived from an EMBL/GenBank/DDBJ whole genome shotgun (WGS) entry which is preliminary data.</text>
</comment>
<feature type="compositionally biased region" description="Acidic residues" evidence="1">
    <location>
        <begin position="453"/>
        <end position="463"/>
    </location>
</feature>
<protein>
    <submittedName>
        <fullName evidence="2">Uncharacterized protein</fullName>
    </submittedName>
</protein>
<reference evidence="2" key="1">
    <citation type="submission" date="2020-05" db="EMBL/GenBank/DDBJ databases">
        <title>Phylogenomic resolution of chytrid fungi.</title>
        <authorList>
            <person name="Stajich J.E."/>
            <person name="Amses K."/>
            <person name="Simmons R."/>
            <person name="Seto K."/>
            <person name="Myers J."/>
            <person name="Bonds A."/>
            <person name="Quandt C.A."/>
            <person name="Barry K."/>
            <person name="Liu P."/>
            <person name="Grigoriev I."/>
            <person name="Longcore J.E."/>
            <person name="James T.Y."/>
        </authorList>
    </citation>
    <scope>NUCLEOTIDE SEQUENCE</scope>
    <source>
        <strain evidence="2">JEL0318</strain>
    </source>
</reference>